<organism evidence="6 7">
    <name type="scientific">Rarobacter faecitabidus</name>
    <dbReference type="NCBI Taxonomy" id="13243"/>
    <lineage>
        <taxon>Bacteria</taxon>
        <taxon>Bacillati</taxon>
        <taxon>Actinomycetota</taxon>
        <taxon>Actinomycetes</taxon>
        <taxon>Micrococcales</taxon>
        <taxon>Rarobacteraceae</taxon>
        <taxon>Rarobacter</taxon>
    </lineage>
</organism>
<dbReference type="Gene3D" id="1.10.443.10">
    <property type="entry name" value="Intergrase catalytic core"/>
    <property type="match status" value="1"/>
</dbReference>
<keyword evidence="2" id="KW-0229">DNA integration</keyword>
<proteinExistence type="inferred from homology"/>
<keyword evidence="7" id="KW-1185">Reference proteome</keyword>
<keyword evidence="4" id="KW-0233">DNA recombination</keyword>
<dbReference type="InterPro" id="IPR002104">
    <property type="entry name" value="Integrase_catalytic"/>
</dbReference>
<keyword evidence="3" id="KW-0238">DNA-binding</keyword>
<dbReference type="Pfam" id="PF00589">
    <property type="entry name" value="Phage_integrase"/>
    <property type="match status" value="1"/>
</dbReference>
<feature type="domain" description="Tyr recombinase" evidence="5">
    <location>
        <begin position="168"/>
        <end position="372"/>
    </location>
</feature>
<evidence type="ECO:0000313" key="7">
    <source>
        <dbReference type="Proteomes" id="UP000315389"/>
    </source>
</evidence>
<evidence type="ECO:0000256" key="3">
    <source>
        <dbReference type="ARBA" id="ARBA00023125"/>
    </source>
</evidence>
<evidence type="ECO:0000313" key="6">
    <source>
        <dbReference type="EMBL" id="TQL63737.1"/>
    </source>
</evidence>
<dbReference type="PANTHER" id="PTHR30629:SF2">
    <property type="entry name" value="PROPHAGE INTEGRASE INTS-RELATED"/>
    <property type="match status" value="1"/>
</dbReference>
<accession>A0A542ZTT9</accession>
<dbReference type="GO" id="GO:0015074">
    <property type="term" value="P:DNA integration"/>
    <property type="evidence" value="ECO:0007669"/>
    <property type="project" value="UniProtKB-KW"/>
</dbReference>
<sequence>MWVTRIDRGYRARTTVRDASGALRHVERTRSSKGSARSAVLEAAAAITPKTAGALGASTEIQPWTRLVDVAEVWLAEKEASGRVRDQSMQQYRAVVKNQMLPLLGEVTLGDATTPLLDRTLKVLAETKNSRARILRQVLVGTLGLAVRHGVLKTNAASNTATVLTPKKQIEDYSVAEVRELLAHLRAVTAEGSLLEQQACQVVHVMAGTGLRVGEALGLSWDGVNLDADIPYVVVSRTVVTGTSTGTRLQDVPKTESSHRHLPIPDFVVTALRAANAAGLDGGEFGLVFPAVTGGKVRQPNGLRAKLKDLTLGTPFEKHATHIFRKSVATHVAREVGLTQASSLLGHNETGTTVKHYVRPEHEAPDVRTALEKLNGDTPN</sequence>
<dbReference type="InterPro" id="IPR013762">
    <property type="entry name" value="Integrase-like_cat_sf"/>
</dbReference>
<dbReference type="Proteomes" id="UP000315389">
    <property type="component" value="Unassembled WGS sequence"/>
</dbReference>
<gene>
    <name evidence="6" type="ORF">FB461_0209</name>
</gene>
<comment type="caution">
    <text evidence="6">The sequence shown here is derived from an EMBL/GenBank/DDBJ whole genome shotgun (WGS) entry which is preliminary data.</text>
</comment>
<reference evidence="6 7" key="1">
    <citation type="submission" date="2019-06" db="EMBL/GenBank/DDBJ databases">
        <title>Sequencing the genomes of 1000 actinobacteria strains.</title>
        <authorList>
            <person name="Klenk H.-P."/>
        </authorList>
    </citation>
    <scope>NUCLEOTIDE SEQUENCE [LARGE SCALE GENOMIC DNA]</scope>
    <source>
        <strain evidence="6 7">DSM 4813</strain>
    </source>
</reference>
<dbReference type="SUPFAM" id="SSF56349">
    <property type="entry name" value="DNA breaking-rejoining enzymes"/>
    <property type="match status" value="1"/>
</dbReference>
<dbReference type="AlphaFoldDB" id="A0A542ZTT9"/>
<dbReference type="InterPro" id="IPR010998">
    <property type="entry name" value="Integrase_recombinase_N"/>
</dbReference>
<dbReference type="InterPro" id="IPR011010">
    <property type="entry name" value="DNA_brk_join_enz"/>
</dbReference>
<dbReference type="PANTHER" id="PTHR30629">
    <property type="entry name" value="PROPHAGE INTEGRASE"/>
    <property type="match status" value="1"/>
</dbReference>
<evidence type="ECO:0000256" key="2">
    <source>
        <dbReference type="ARBA" id="ARBA00022908"/>
    </source>
</evidence>
<dbReference type="GO" id="GO:0006310">
    <property type="term" value="P:DNA recombination"/>
    <property type="evidence" value="ECO:0007669"/>
    <property type="project" value="UniProtKB-KW"/>
</dbReference>
<comment type="similarity">
    <text evidence="1">Belongs to the 'phage' integrase family.</text>
</comment>
<protein>
    <submittedName>
        <fullName evidence="6">Site-specific recombinase XerD</fullName>
    </submittedName>
</protein>
<dbReference type="InterPro" id="IPR050808">
    <property type="entry name" value="Phage_Integrase"/>
</dbReference>
<evidence type="ECO:0000256" key="1">
    <source>
        <dbReference type="ARBA" id="ARBA00008857"/>
    </source>
</evidence>
<dbReference type="Gene3D" id="1.10.150.130">
    <property type="match status" value="1"/>
</dbReference>
<dbReference type="GO" id="GO:0003677">
    <property type="term" value="F:DNA binding"/>
    <property type="evidence" value="ECO:0007669"/>
    <property type="project" value="UniProtKB-KW"/>
</dbReference>
<dbReference type="EMBL" id="VFOS01000001">
    <property type="protein sequence ID" value="TQL63737.1"/>
    <property type="molecule type" value="Genomic_DNA"/>
</dbReference>
<evidence type="ECO:0000256" key="4">
    <source>
        <dbReference type="ARBA" id="ARBA00023172"/>
    </source>
</evidence>
<dbReference type="PROSITE" id="PS51898">
    <property type="entry name" value="TYR_RECOMBINASE"/>
    <property type="match status" value="1"/>
</dbReference>
<name>A0A542ZTT9_RARFA</name>
<evidence type="ECO:0000259" key="5">
    <source>
        <dbReference type="PROSITE" id="PS51898"/>
    </source>
</evidence>